<gene>
    <name evidence="8" type="ORF">HY29_07075</name>
</gene>
<evidence type="ECO:0000256" key="2">
    <source>
        <dbReference type="ARBA" id="ARBA00010139"/>
    </source>
</evidence>
<keyword evidence="5" id="KW-0521">NADP</keyword>
<dbReference type="PANTHER" id="PTHR43872">
    <property type="entry name" value="MONOOXYGENASE, PUTATIVE (AFU_ORTHOLOGUE AFUA_8G02570)-RELATED"/>
    <property type="match status" value="1"/>
</dbReference>
<evidence type="ECO:0000256" key="1">
    <source>
        <dbReference type="ARBA" id="ARBA00001974"/>
    </source>
</evidence>
<evidence type="ECO:0000256" key="4">
    <source>
        <dbReference type="ARBA" id="ARBA00022827"/>
    </source>
</evidence>
<dbReference type="PANTHER" id="PTHR43872:SF1">
    <property type="entry name" value="MONOOXYGENASE, PUTATIVE (AFU_ORTHOLOGUE AFUA_8G02570)-RELATED"/>
    <property type="match status" value="1"/>
</dbReference>
<evidence type="ECO:0000256" key="7">
    <source>
        <dbReference type="ARBA" id="ARBA00023033"/>
    </source>
</evidence>
<protein>
    <recommendedName>
        <fullName evidence="10">FAD-containing monooxygenase EthA</fullName>
    </recommendedName>
</protein>
<keyword evidence="9" id="KW-1185">Reference proteome</keyword>
<dbReference type="PROSITE" id="PS51257">
    <property type="entry name" value="PROKAR_LIPOPROTEIN"/>
    <property type="match status" value="1"/>
</dbReference>
<dbReference type="InterPro" id="IPR051820">
    <property type="entry name" value="FAD-binding_MO"/>
</dbReference>
<evidence type="ECO:0000256" key="5">
    <source>
        <dbReference type="ARBA" id="ARBA00022857"/>
    </source>
</evidence>
<name>A0A062U1J5_9PROT</name>
<dbReference type="GO" id="GO:0004499">
    <property type="term" value="F:N,N-dimethylaniline monooxygenase activity"/>
    <property type="evidence" value="ECO:0007669"/>
    <property type="project" value="InterPro"/>
</dbReference>
<dbReference type="Gene3D" id="3.50.50.60">
    <property type="entry name" value="FAD/NAD(P)-binding domain"/>
    <property type="match status" value="3"/>
</dbReference>
<dbReference type="GO" id="GO:0050660">
    <property type="term" value="F:flavin adenine dinucleotide binding"/>
    <property type="evidence" value="ECO:0007669"/>
    <property type="project" value="InterPro"/>
</dbReference>
<dbReference type="GO" id="GO:0050661">
    <property type="term" value="F:NADP binding"/>
    <property type="evidence" value="ECO:0007669"/>
    <property type="project" value="InterPro"/>
</dbReference>
<dbReference type="PATRIC" id="fig|1280946.3.peg.3514"/>
<dbReference type="InterPro" id="IPR020946">
    <property type="entry name" value="Flavin_mOase-like"/>
</dbReference>
<dbReference type="STRING" id="1280946.HY29_07075"/>
<sequence>MPFDRTHEDVLDVLILGAGLSGIGCAAYLSRELPVKTWRILEMRDDLGGTWDLFRYPGIRSDSDLHTFAYDFKPWMSDNSIADGPEIKAYIAETAADYGIQDKIHFDRKVVSCDWSSDEGLWTIKTDATDGSGRETWRARWIFSATGYYDYAQGYRPDFPGEERFQGPIIHPQDWPETLDHSGKTIAVIGSGATAVTLLPSLAADAAHVVQIQRTPTYVVPVPKQDPLAKFLRPWLPKNWRHAILRRKNIIRQHIFFTLCQRYPKMMRGFIRKANLKRLPEDYAVDRHFNPPYDPWDQRLCAVPDGDLFRCLRAGRCSIVTGQIQTFAETGIEMEDGTRVEADIIVTATGLNLKLMGGVEYRVDGRLVDWADHLVFKGMMLDGIPNFVMAMGYTNSSWTLKVGLICQYFCRLLSEMDQRGMGICVPLRPDKDMELRPLLDFKAGYVQRSVDKLPRQGDAFPWQMTFDYDEDKKMMRKGRVVEPELRLSPLPQPEAMEDKL</sequence>
<organism evidence="8 9">
    <name type="scientific">Hyphomonas beringensis</name>
    <dbReference type="NCBI Taxonomy" id="1280946"/>
    <lineage>
        <taxon>Bacteria</taxon>
        <taxon>Pseudomonadati</taxon>
        <taxon>Pseudomonadota</taxon>
        <taxon>Alphaproteobacteria</taxon>
        <taxon>Hyphomonadales</taxon>
        <taxon>Hyphomonadaceae</taxon>
        <taxon>Hyphomonas</taxon>
    </lineage>
</organism>
<dbReference type="OrthoDB" id="312624at2"/>
<keyword evidence="6" id="KW-0560">Oxidoreductase</keyword>
<keyword evidence="4" id="KW-0274">FAD</keyword>
<reference evidence="8 9" key="1">
    <citation type="journal article" date="2014" name="Antonie Van Leeuwenhoek">
        <title>Hyphomonas beringensis sp. nov. and Hyphomonas chukchiensis sp. nov., isolated from surface seawater of the Bering Sea and Chukchi Sea.</title>
        <authorList>
            <person name="Li C."/>
            <person name="Lai Q."/>
            <person name="Li G."/>
            <person name="Dong C."/>
            <person name="Wang J."/>
            <person name="Liao Y."/>
            <person name="Shao Z."/>
        </authorList>
    </citation>
    <scope>NUCLEOTIDE SEQUENCE [LARGE SCALE GENOMIC DNA]</scope>
    <source>
        <strain evidence="8 9">25B14_1</strain>
    </source>
</reference>
<dbReference type="Proteomes" id="UP000027037">
    <property type="component" value="Unassembled WGS sequence"/>
</dbReference>
<accession>A0A062U1J5</accession>
<dbReference type="eggNOG" id="COG2072">
    <property type="taxonomic scope" value="Bacteria"/>
</dbReference>
<dbReference type="InterPro" id="IPR036188">
    <property type="entry name" value="FAD/NAD-bd_sf"/>
</dbReference>
<keyword evidence="3" id="KW-0285">Flavoprotein</keyword>
<dbReference type="RefSeq" id="WP_034799744.1">
    <property type="nucleotide sequence ID" value="NZ_AWFF01000109.1"/>
</dbReference>
<dbReference type="SUPFAM" id="SSF51905">
    <property type="entry name" value="FAD/NAD(P)-binding domain"/>
    <property type="match status" value="1"/>
</dbReference>
<dbReference type="Pfam" id="PF13450">
    <property type="entry name" value="NAD_binding_8"/>
    <property type="match status" value="1"/>
</dbReference>
<evidence type="ECO:0008006" key="10">
    <source>
        <dbReference type="Google" id="ProtNLM"/>
    </source>
</evidence>
<comment type="caution">
    <text evidence="8">The sequence shown here is derived from an EMBL/GenBank/DDBJ whole genome shotgun (WGS) entry which is preliminary data.</text>
</comment>
<dbReference type="Pfam" id="PF00743">
    <property type="entry name" value="FMO-like"/>
    <property type="match status" value="1"/>
</dbReference>
<dbReference type="EMBL" id="AWFF01000109">
    <property type="protein sequence ID" value="KCZ50519.1"/>
    <property type="molecule type" value="Genomic_DNA"/>
</dbReference>
<comment type="cofactor">
    <cofactor evidence="1">
        <name>FAD</name>
        <dbReference type="ChEBI" id="CHEBI:57692"/>
    </cofactor>
</comment>
<keyword evidence="7" id="KW-0503">Monooxygenase</keyword>
<evidence type="ECO:0000256" key="3">
    <source>
        <dbReference type="ARBA" id="ARBA00022630"/>
    </source>
</evidence>
<dbReference type="FunFam" id="3.50.50.60:FF:000228">
    <property type="entry name" value="FAD-containing monooxygenase EthA"/>
    <property type="match status" value="1"/>
</dbReference>
<evidence type="ECO:0000313" key="8">
    <source>
        <dbReference type="EMBL" id="KCZ50519.1"/>
    </source>
</evidence>
<evidence type="ECO:0000256" key="6">
    <source>
        <dbReference type="ARBA" id="ARBA00023002"/>
    </source>
</evidence>
<dbReference type="AlphaFoldDB" id="A0A062U1J5"/>
<proteinExistence type="inferred from homology"/>
<evidence type="ECO:0000313" key="9">
    <source>
        <dbReference type="Proteomes" id="UP000027037"/>
    </source>
</evidence>
<comment type="similarity">
    <text evidence="2">Belongs to the FAD-binding monooxygenase family.</text>
</comment>